<dbReference type="EMBL" id="JAKOEM010000003">
    <property type="protein sequence ID" value="MCG6557687.1"/>
    <property type="molecule type" value="Genomic_DNA"/>
</dbReference>
<dbReference type="GO" id="GO:0016787">
    <property type="term" value="F:hydrolase activity"/>
    <property type="evidence" value="ECO:0007669"/>
    <property type="project" value="UniProtKB-KW"/>
</dbReference>
<name>A0ABS9NVD3_9RHOB</name>
<dbReference type="InterPro" id="IPR014001">
    <property type="entry name" value="Helicase_ATP-bd"/>
</dbReference>
<dbReference type="PANTHER" id="PTHR13710:SF105">
    <property type="entry name" value="ATP-DEPENDENT DNA HELICASE Q1"/>
    <property type="match status" value="1"/>
</dbReference>
<keyword evidence="5" id="KW-0067">ATP-binding</keyword>
<dbReference type="GO" id="GO:0003678">
    <property type="term" value="F:DNA helicase activity"/>
    <property type="evidence" value="ECO:0007669"/>
    <property type="project" value="UniProtKB-EC"/>
</dbReference>
<dbReference type="Proteomes" id="UP001165279">
    <property type="component" value="Unassembled WGS sequence"/>
</dbReference>
<dbReference type="Pfam" id="PF00271">
    <property type="entry name" value="Helicase_C"/>
    <property type="match status" value="1"/>
</dbReference>
<organism evidence="12 13">
    <name type="scientific">Ruegeria alba</name>
    <dbReference type="NCBI Taxonomy" id="2916756"/>
    <lineage>
        <taxon>Bacteria</taxon>
        <taxon>Pseudomonadati</taxon>
        <taxon>Pseudomonadota</taxon>
        <taxon>Alphaproteobacteria</taxon>
        <taxon>Rhodobacterales</taxon>
        <taxon>Roseobacteraceae</taxon>
        <taxon>Ruegeria</taxon>
    </lineage>
</organism>
<dbReference type="EC" id="5.6.2.4" evidence="9"/>
<evidence type="ECO:0000256" key="2">
    <source>
        <dbReference type="ARBA" id="ARBA00022741"/>
    </source>
</evidence>
<dbReference type="SMART" id="SM00487">
    <property type="entry name" value="DEXDc"/>
    <property type="match status" value="1"/>
</dbReference>
<keyword evidence="3 12" id="KW-0378">Hydrolase</keyword>
<evidence type="ECO:0000256" key="9">
    <source>
        <dbReference type="ARBA" id="ARBA00034808"/>
    </source>
</evidence>
<evidence type="ECO:0000259" key="10">
    <source>
        <dbReference type="PROSITE" id="PS51192"/>
    </source>
</evidence>
<dbReference type="Gene3D" id="3.40.50.300">
    <property type="entry name" value="P-loop containing nucleotide triphosphate hydrolases"/>
    <property type="match status" value="2"/>
</dbReference>
<comment type="similarity">
    <text evidence="1">Belongs to the helicase family. RecQ subfamily.</text>
</comment>
<keyword evidence="13" id="KW-1185">Reference proteome</keyword>
<dbReference type="InterPro" id="IPR029057">
    <property type="entry name" value="PRTase-like"/>
</dbReference>
<reference evidence="12" key="1">
    <citation type="submission" date="2022-02" db="EMBL/GenBank/DDBJ databases">
        <title>The genome sequence of Ruegeria sp. 1NDH52C.</title>
        <authorList>
            <person name="Du J."/>
        </authorList>
    </citation>
    <scope>NUCLEOTIDE SEQUENCE</scope>
    <source>
        <strain evidence="12">1NDH52C</strain>
    </source>
</reference>
<dbReference type="SMART" id="SM00490">
    <property type="entry name" value="HELICc"/>
    <property type="match status" value="1"/>
</dbReference>
<comment type="caution">
    <text evidence="12">The sequence shown here is derived from an EMBL/GenBank/DDBJ whole genome shotgun (WGS) entry which is preliminary data.</text>
</comment>
<evidence type="ECO:0000256" key="3">
    <source>
        <dbReference type="ARBA" id="ARBA00022801"/>
    </source>
</evidence>
<dbReference type="Gene3D" id="3.40.50.2020">
    <property type="match status" value="1"/>
</dbReference>
<evidence type="ECO:0000256" key="7">
    <source>
        <dbReference type="ARBA" id="ARBA00023235"/>
    </source>
</evidence>
<dbReference type="Pfam" id="PF00270">
    <property type="entry name" value="DEAD"/>
    <property type="match status" value="1"/>
</dbReference>
<dbReference type="PROSITE" id="PS51192">
    <property type="entry name" value="HELICASE_ATP_BIND_1"/>
    <property type="match status" value="1"/>
</dbReference>
<keyword evidence="2" id="KW-0547">Nucleotide-binding</keyword>
<dbReference type="SUPFAM" id="SSF52540">
    <property type="entry name" value="P-loop containing nucleoside triphosphate hydrolases"/>
    <property type="match status" value="1"/>
</dbReference>
<comment type="catalytic activity">
    <reaction evidence="8">
        <text>Couples ATP hydrolysis with the unwinding of duplex DNA by translocating in the 3'-5' direction.</text>
        <dbReference type="EC" id="5.6.2.4"/>
    </reaction>
</comment>
<dbReference type="InterPro" id="IPR011545">
    <property type="entry name" value="DEAD/DEAH_box_helicase_dom"/>
</dbReference>
<dbReference type="InterPro" id="IPR027417">
    <property type="entry name" value="P-loop_NTPase"/>
</dbReference>
<dbReference type="SUPFAM" id="SSF53271">
    <property type="entry name" value="PRTase-like"/>
    <property type="match status" value="1"/>
</dbReference>
<dbReference type="PANTHER" id="PTHR13710">
    <property type="entry name" value="DNA HELICASE RECQ FAMILY MEMBER"/>
    <property type="match status" value="1"/>
</dbReference>
<feature type="domain" description="Helicase C-terminal" evidence="11">
    <location>
        <begin position="239"/>
        <end position="403"/>
    </location>
</feature>
<dbReference type="CDD" id="cd06223">
    <property type="entry name" value="PRTases_typeI"/>
    <property type="match status" value="1"/>
</dbReference>
<dbReference type="InterPro" id="IPR001650">
    <property type="entry name" value="Helicase_C-like"/>
</dbReference>
<evidence type="ECO:0000313" key="12">
    <source>
        <dbReference type="EMBL" id="MCG6557687.1"/>
    </source>
</evidence>
<accession>A0ABS9NVD3</accession>
<keyword evidence="7" id="KW-0413">Isomerase</keyword>
<dbReference type="PROSITE" id="PS00690">
    <property type="entry name" value="DEAH_ATP_HELICASE"/>
    <property type="match status" value="1"/>
</dbReference>
<evidence type="ECO:0000256" key="4">
    <source>
        <dbReference type="ARBA" id="ARBA00022806"/>
    </source>
</evidence>
<dbReference type="RefSeq" id="WP_238904362.1">
    <property type="nucleotide sequence ID" value="NZ_JAKOEM010000003.1"/>
</dbReference>
<evidence type="ECO:0000256" key="5">
    <source>
        <dbReference type="ARBA" id="ARBA00022840"/>
    </source>
</evidence>
<sequence length="707" mass="78545">MLRIQGNRVTDQVSALELLRLAVGDATAEFRDGQWEAINALVNRRERLLVVQRTGWGKSSVYFISTHILRERGRGPTLIVSPLLALMRNQIEAAERLGVRAVTVNSTNRDDWPNIERAVGRNEVDALLVSPERLSNEEFVEKVLLPIAGRIGLLVVDEAHCISDWGHDFRPDYRRLVNILQRMPANVPIIGTTATANNRVVEDVQNQLGDIGIQRGSLMRSTLALQTVQLPTQAARLAWLAEHIGALPGTGIVYTLTKRDAKQVADWLRSHGIDARAYFSGVVSCGFEDSDAYRQHLERKLLDNDIKALVATTALGMGYDKPDLGFVLHYQAPGSIVAYYQQVGRAGRAIDHAVGVLLSGEEDSHIHDYFRKSAFPKEKWVLAILEALEESDGLSVLQLERAVNLRRGQIEQVLKFLSVENPAPVLKSGPTWQRTPVPYQMDHEKIARLTGQRETEWEEVQRYVEAEGCLMEFLAEALDDADPQPCGKCDRCLGRPIVDPHFTREMAISAARYLRHAELELECNKQVAKDALPEYGLSGNIPVKLRAETGRILSRWGDGGWGQLVADNKRAGHFRDELVHAVVEMLNDRWQPSPRPEWVTCVPSLNNPTLVPDFARRLADTLGLPFKSVVKKVKGNEPQKVQQNRFHQCRNLDGVFGIDGPVPTGPVLLVDDVVDSAWTLTIAAALLRNAGSGPVWPCALTTSSIGA</sequence>
<evidence type="ECO:0000313" key="13">
    <source>
        <dbReference type="Proteomes" id="UP001165279"/>
    </source>
</evidence>
<evidence type="ECO:0000259" key="11">
    <source>
        <dbReference type="PROSITE" id="PS51194"/>
    </source>
</evidence>
<evidence type="ECO:0000256" key="1">
    <source>
        <dbReference type="ARBA" id="ARBA00005446"/>
    </source>
</evidence>
<dbReference type="PROSITE" id="PS51194">
    <property type="entry name" value="HELICASE_CTER"/>
    <property type="match status" value="1"/>
</dbReference>
<proteinExistence type="inferred from homology"/>
<keyword evidence="6" id="KW-0238">DNA-binding</keyword>
<dbReference type="InterPro" id="IPR004589">
    <property type="entry name" value="DNA_helicase_ATP-dep_RecQ"/>
</dbReference>
<gene>
    <name evidence="12" type="ORF">MB818_05720</name>
</gene>
<evidence type="ECO:0000256" key="6">
    <source>
        <dbReference type="ARBA" id="ARBA00023125"/>
    </source>
</evidence>
<evidence type="ECO:0000256" key="8">
    <source>
        <dbReference type="ARBA" id="ARBA00034617"/>
    </source>
</evidence>
<keyword evidence="4 12" id="KW-0347">Helicase</keyword>
<dbReference type="NCBIfam" id="TIGR00614">
    <property type="entry name" value="recQ_fam"/>
    <property type="match status" value="1"/>
</dbReference>
<feature type="domain" description="Helicase ATP-binding" evidence="10">
    <location>
        <begin position="39"/>
        <end position="214"/>
    </location>
</feature>
<dbReference type="InterPro" id="IPR000836">
    <property type="entry name" value="PRTase_dom"/>
</dbReference>
<dbReference type="InterPro" id="IPR002464">
    <property type="entry name" value="DNA/RNA_helicase_DEAH_CS"/>
</dbReference>
<protein>
    <recommendedName>
        <fullName evidence="9">DNA 3'-5' helicase</fullName>
        <ecNumber evidence="9">5.6.2.4</ecNumber>
    </recommendedName>
</protein>